<name>A0A366XVN9_9BACI</name>
<feature type="domain" description="CdaR GGDEF-like" evidence="4">
    <location>
        <begin position="143"/>
        <end position="256"/>
    </location>
</feature>
<dbReference type="AlphaFoldDB" id="A0A366XVN9"/>
<dbReference type="Proteomes" id="UP000253314">
    <property type="component" value="Unassembled WGS sequence"/>
</dbReference>
<dbReference type="RefSeq" id="WP_113807380.1">
    <property type="nucleotide sequence ID" value="NZ_QOCW01000023.1"/>
</dbReference>
<dbReference type="InterPro" id="IPR042070">
    <property type="entry name" value="PucR_C-HTH_sf"/>
</dbReference>
<evidence type="ECO:0000256" key="1">
    <source>
        <dbReference type="ARBA" id="ARBA00006754"/>
    </source>
</evidence>
<protein>
    <recommendedName>
        <fullName evidence="7">Transcriptional regulator</fullName>
    </recommendedName>
</protein>
<feature type="domain" description="PucR C-terminal helix-turn-helix" evidence="3">
    <location>
        <begin position="302"/>
        <end position="357"/>
    </location>
</feature>
<accession>A0A366XVN9</accession>
<dbReference type="Pfam" id="PF17853">
    <property type="entry name" value="GGDEF_2"/>
    <property type="match status" value="1"/>
</dbReference>
<evidence type="ECO:0000313" key="6">
    <source>
        <dbReference type="Proteomes" id="UP000253314"/>
    </source>
</evidence>
<dbReference type="EMBL" id="QOCW01000023">
    <property type="protein sequence ID" value="RBW68204.1"/>
    <property type="molecule type" value="Genomic_DNA"/>
</dbReference>
<dbReference type="PANTHER" id="PTHR33744">
    <property type="entry name" value="CARBOHYDRATE DIACID REGULATOR"/>
    <property type="match status" value="1"/>
</dbReference>
<dbReference type="OrthoDB" id="9792148at2"/>
<dbReference type="InterPro" id="IPR025736">
    <property type="entry name" value="PucR_C-HTH_dom"/>
</dbReference>
<dbReference type="Pfam" id="PF05651">
    <property type="entry name" value="Diacid_rec"/>
    <property type="match status" value="1"/>
</dbReference>
<evidence type="ECO:0000259" key="3">
    <source>
        <dbReference type="Pfam" id="PF13556"/>
    </source>
</evidence>
<dbReference type="PANTHER" id="PTHR33744:SF15">
    <property type="entry name" value="CARBOHYDRATE DIACID REGULATOR"/>
    <property type="match status" value="1"/>
</dbReference>
<reference evidence="5 6" key="1">
    <citation type="submission" date="2018-07" db="EMBL/GenBank/DDBJ databases">
        <title>Lottiidibacillus patelloidae gen. nov., sp. nov., isolated from the intestinal tract of a marine limpet and the reclassification of B. taeanensis BH030017T, B. algicola KMM 3737T and B. hwajinpoensis SW-72T as genus Lottiidibacillus.</title>
        <authorList>
            <person name="Liu R."/>
            <person name="Huang Z."/>
        </authorList>
    </citation>
    <scope>NUCLEOTIDE SEQUENCE [LARGE SCALE GENOMIC DNA]</scope>
    <source>
        <strain evidence="5 6">BH030017</strain>
    </source>
</reference>
<comment type="similarity">
    <text evidence="1">Belongs to the CdaR family.</text>
</comment>
<evidence type="ECO:0000259" key="4">
    <source>
        <dbReference type="Pfam" id="PF17853"/>
    </source>
</evidence>
<sequence>MMLTKEIAIEIVKETMMRLNRNINIMDHMGKIIASGDPDRVEQLHEGALEVLRTGKTIILRENNLHQWEKSLPGINLPIEFQNQIIGVIGITGEPEEIMEFGELVKMITEMMISQSFLASRLESKQRMKELVFESIIQPKPNQEVIQQRLNLLGIHLQPPYQVGLLEIGETRVEKLNLIKMLEEILGWKDSLIGFFSVNRLFILFSGKTETGLKRRLEEMQAVLKSKSIPFRIGLGTPVLEQGNIHNSLEESKCALLIGGDLDQKLISYEEIEIRALIGTLDKHAKHKFINRLLNHVPDKMIETLEAFFSNNLNIGESANKLYIHRNTFIYRIKKIKEDTGYDPQVFEDAVALQLAIWIHQMSKTETH</sequence>
<dbReference type="Gene3D" id="1.10.10.2840">
    <property type="entry name" value="PucR C-terminal helix-turn-helix domain"/>
    <property type="match status" value="1"/>
</dbReference>
<evidence type="ECO:0000313" key="5">
    <source>
        <dbReference type="EMBL" id="RBW68204.1"/>
    </source>
</evidence>
<dbReference type="InterPro" id="IPR008599">
    <property type="entry name" value="Diacid_rec"/>
</dbReference>
<evidence type="ECO:0000259" key="2">
    <source>
        <dbReference type="Pfam" id="PF05651"/>
    </source>
</evidence>
<gene>
    <name evidence="5" type="ORF">DS031_17650</name>
</gene>
<keyword evidence="6" id="KW-1185">Reference proteome</keyword>
<dbReference type="Pfam" id="PF13556">
    <property type="entry name" value="HTH_30"/>
    <property type="match status" value="1"/>
</dbReference>
<feature type="domain" description="Putative sugar diacid recognition" evidence="2">
    <location>
        <begin position="3"/>
        <end position="133"/>
    </location>
</feature>
<comment type="caution">
    <text evidence="5">The sequence shown here is derived from an EMBL/GenBank/DDBJ whole genome shotgun (WGS) entry which is preliminary data.</text>
</comment>
<organism evidence="5 6">
    <name type="scientific">Bacillus taeanensis</name>
    <dbReference type="NCBI Taxonomy" id="273032"/>
    <lineage>
        <taxon>Bacteria</taxon>
        <taxon>Bacillati</taxon>
        <taxon>Bacillota</taxon>
        <taxon>Bacilli</taxon>
        <taxon>Bacillales</taxon>
        <taxon>Bacillaceae</taxon>
        <taxon>Bacillus</taxon>
    </lineage>
</organism>
<dbReference type="InterPro" id="IPR041522">
    <property type="entry name" value="CdaR_GGDEF"/>
</dbReference>
<dbReference type="InterPro" id="IPR051448">
    <property type="entry name" value="CdaR-like_regulators"/>
</dbReference>
<proteinExistence type="inferred from homology"/>
<evidence type="ECO:0008006" key="7">
    <source>
        <dbReference type="Google" id="ProtNLM"/>
    </source>
</evidence>